<feature type="compositionally biased region" description="Low complexity" evidence="1">
    <location>
        <begin position="95"/>
        <end position="104"/>
    </location>
</feature>
<evidence type="ECO:0000313" key="2">
    <source>
        <dbReference type="EMBL" id="GAA3366788.1"/>
    </source>
</evidence>
<dbReference type="EMBL" id="BAAAYK010000046">
    <property type="protein sequence ID" value="GAA3366788.1"/>
    <property type="molecule type" value="Genomic_DNA"/>
</dbReference>
<protein>
    <submittedName>
        <fullName evidence="2">Uncharacterized protein</fullName>
    </submittedName>
</protein>
<dbReference type="RefSeq" id="WP_344931647.1">
    <property type="nucleotide sequence ID" value="NZ_BAAAYK010000046.1"/>
</dbReference>
<comment type="caution">
    <text evidence="2">The sequence shown here is derived from an EMBL/GenBank/DDBJ whole genome shotgun (WGS) entry which is preliminary data.</text>
</comment>
<keyword evidence="3" id="KW-1185">Reference proteome</keyword>
<gene>
    <name evidence="2" type="ORF">GCM10020366_71610</name>
</gene>
<accession>A0ABP6S3A2</accession>
<name>A0ABP6S3A2_9PSEU</name>
<organism evidence="2 3">
    <name type="scientific">Saccharopolyspora gregorii</name>
    <dbReference type="NCBI Taxonomy" id="33914"/>
    <lineage>
        <taxon>Bacteria</taxon>
        <taxon>Bacillati</taxon>
        <taxon>Actinomycetota</taxon>
        <taxon>Actinomycetes</taxon>
        <taxon>Pseudonocardiales</taxon>
        <taxon>Pseudonocardiaceae</taxon>
        <taxon>Saccharopolyspora</taxon>
    </lineage>
</organism>
<feature type="compositionally biased region" description="Basic and acidic residues" evidence="1">
    <location>
        <begin position="66"/>
        <end position="81"/>
    </location>
</feature>
<reference evidence="3" key="1">
    <citation type="journal article" date="2019" name="Int. J. Syst. Evol. Microbiol.">
        <title>The Global Catalogue of Microorganisms (GCM) 10K type strain sequencing project: providing services to taxonomists for standard genome sequencing and annotation.</title>
        <authorList>
            <consortium name="The Broad Institute Genomics Platform"/>
            <consortium name="The Broad Institute Genome Sequencing Center for Infectious Disease"/>
            <person name="Wu L."/>
            <person name="Ma J."/>
        </authorList>
    </citation>
    <scope>NUCLEOTIDE SEQUENCE [LARGE SCALE GENOMIC DNA]</scope>
    <source>
        <strain evidence="3">JCM 9687</strain>
    </source>
</reference>
<feature type="region of interest" description="Disordered" evidence="1">
    <location>
        <begin position="54"/>
        <end position="115"/>
    </location>
</feature>
<proteinExistence type="predicted"/>
<evidence type="ECO:0000256" key="1">
    <source>
        <dbReference type="SAM" id="MobiDB-lite"/>
    </source>
</evidence>
<dbReference type="Proteomes" id="UP001500483">
    <property type="component" value="Unassembled WGS sequence"/>
</dbReference>
<sequence length="115" mass="12827">MSKYETTELPPKLQKFFKITLGMEWPEGSEGGLNAMHDALERYADRTDEMAAKMESAGGDIDDALDGGHLRRDRPVREGRSARVPARAVRRRARPGQQGQGRAADIQKNRSCSSR</sequence>
<evidence type="ECO:0000313" key="3">
    <source>
        <dbReference type="Proteomes" id="UP001500483"/>
    </source>
</evidence>